<sequence length="249" mass="26227">MTYQNMMHTHQTPISGSAHSIFQPGFAGTNVQEVRYWNQGGHAPLTSTYGGSTSGFAGAQAIFQPGFAGTNAQEVRHQNQTSYASFAPQAGYQQQPYGYQQAQTGYLPQYGESAQAVFSPGFAGTNVQEVQARNHTGYNQGFNQGYTGYSAPISGHAGSIFSPGFAGTNAQEVRQLNQGHSPQAAGFASIGAGYGAIPAQQHQHMHTAPLGSSVQAVFHPSFAGTNAQEVRALNAGQHAPYTGSIYAGF</sequence>
<gene>
    <name evidence="1" type="ORF">NDK47_20250</name>
</gene>
<evidence type="ECO:0000313" key="2">
    <source>
        <dbReference type="Proteomes" id="UP001056500"/>
    </source>
</evidence>
<dbReference type="EMBL" id="CP098755">
    <property type="protein sequence ID" value="USG64459.1"/>
    <property type="molecule type" value="Genomic_DNA"/>
</dbReference>
<accession>A0ABY4WGK4</accession>
<name>A0ABY4WGK4_9BACL</name>
<dbReference type="RefSeq" id="WP_251871571.1">
    <property type="nucleotide sequence ID" value="NZ_CP098755.1"/>
</dbReference>
<dbReference type="Proteomes" id="UP001056500">
    <property type="component" value="Chromosome"/>
</dbReference>
<evidence type="ECO:0000313" key="1">
    <source>
        <dbReference type="EMBL" id="USG64459.1"/>
    </source>
</evidence>
<protein>
    <submittedName>
        <fullName evidence="1">Uncharacterized protein</fullName>
    </submittedName>
</protein>
<keyword evidence="2" id="KW-1185">Reference proteome</keyword>
<organism evidence="1 2">
    <name type="scientific">Brevibacillus ruminantium</name>
    <dbReference type="NCBI Taxonomy" id="2950604"/>
    <lineage>
        <taxon>Bacteria</taxon>
        <taxon>Bacillati</taxon>
        <taxon>Bacillota</taxon>
        <taxon>Bacilli</taxon>
        <taxon>Bacillales</taxon>
        <taxon>Paenibacillaceae</taxon>
        <taxon>Brevibacillus</taxon>
    </lineage>
</organism>
<reference evidence="1" key="1">
    <citation type="submission" date="2022-06" db="EMBL/GenBank/DDBJ databases">
        <title>Genome sequencing of Brevibacillus sp. BB3-R1.</title>
        <authorList>
            <person name="Heo J."/>
            <person name="Lee D."/>
            <person name="Won M."/>
            <person name="Han B.-H."/>
            <person name="Hong S.-B."/>
            <person name="Kwon S.-W."/>
        </authorList>
    </citation>
    <scope>NUCLEOTIDE SEQUENCE</scope>
    <source>
        <strain evidence="1">BB3-R1</strain>
    </source>
</reference>
<proteinExistence type="predicted"/>